<dbReference type="PANTHER" id="PTHR43615:SF1">
    <property type="entry name" value="PPDK_N DOMAIN-CONTAINING PROTEIN"/>
    <property type="match status" value="1"/>
</dbReference>
<dbReference type="Gene3D" id="3.30.470.20">
    <property type="entry name" value="ATP-grasp fold, B domain"/>
    <property type="match status" value="1"/>
</dbReference>
<dbReference type="InterPro" id="IPR036637">
    <property type="entry name" value="Phosphohistidine_dom_sf"/>
</dbReference>
<dbReference type="Proteomes" id="UP001054837">
    <property type="component" value="Unassembled WGS sequence"/>
</dbReference>
<dbReference type="SUPFAM" id="SSF52009">
    <property type="entry name" value="Phosphohistidine domain"/>
    <property type="match status" value="1"/>
</dbReference>
<gene>
    <name evidence="4" type="primary">pps</name>
    <name evidence="4" type="ORF">CDAR_552571</name>
</gene>
<sequence length="1314" mass="148473">MGALITTPISIGLALLSTRPSDVIYWCKWITCYHFLQKCKKNRFNWYDVEIDHDPYKVGFLPPPEEKALESPLTESELLKNVDEVFFYGVNSKSERLIVRLARSTGQEVEALIQLKLSNGRVYQSKEMSGLQQTGCDKRTFSCGGLQLHYLSPMRKWRIYFNGFLKETNEDDTTSDKMVHVKFVLIWRATTDVFDFSSDINKKILADGLAKAKWNQYSPPIEKLSSALNCYAQCGVIMGNVNIDGMDEEVNLYLFGEKLRFLADVSSVKGMEFYHVLGNIPKNGRFVHLAKVSIPNVVENFTFGFASSLTGIMESFQDTNTILRNVSSEQKDEIDIEAEFNADDTHFILKGISSGKQNNFQSNASWEGRFAIDCFNFDLNSREGKGVIISGKIMNSSKRSIADTIPTQITPNKGPLVVHFSEKICQDSSLTGGKGSSLGKLTELSKDFQNFIVPNGVVITTAAYNLCLQEKLMKLISQLEKVLYDDKIEETKEACQRVMDEINNAFVLKCTFGRDIQKAFADRKPDQKFAVRSSSTGEDTEQMSAAGQMDTYLGVSLDEIIPAIKKCWASQFSYIAVQYKRQNGQEINSPMAVVVQEMVSCDVAGVLFTCDPLTGSPTSMMITANYGLGESVVSGSEEPDTIEIQRQEDGTLDIKNTIIGSKSHRIILKDEGGTVVEDVSDHKKQLCCLSDTMALRLAQLAVKFEKSFGSHRDIEWGFWNNNLYIFQSRPVTSGTEETDFEIDHEFDAGLRCENDYFTMCNVGEVMPGATSPLGLEVLMKFFNIAFQRRVLTVGLPKSRLAKYFLRGIVSMYCHVMFYCVDLFQHIKEDASRTQATSVGLFGRIIEDEELFEIARERFANSQLKKDSSFKESLRRMYRVLFGSKRYLNRTIKNYAGYHVNDDKCVDSRQLYDQLLYSCTELTPVMVAHMFCSESSSLLNMIIFITLQKATGEINADVYNDFARLLTTSSGVESADVPAAMEHLAFCIFQDIESEKFKNMETEEALQWLETSSTNASKKYREFLEKHGHRCLREFDIRSFTWRTDPKTLVKLLQNLVGSVKSDRVEKKQDDINKLISDVKAPMSFKTRLLLRIILPLSQKAVQNRECSKSTLIRALNEWRKGYRKLARKMVLEGRIPDEDLLFFMTFEEIDELLDTRSPKIISKANHRRRRYRLLDRYIFPEIMKGFPKPINADKKIVVSTDENLSMKGIPVSQGEVTGTVRVALDLEEASLLQPGEILVTYSTDIGWSPYFPILGGVVTELGGLISHGAVVSREYGLPCIAGMHGATQQFKTGDHVLLDGNKGILQKISKTEDS</sequence>
<feature type="domain" description="Pyruvate phosphate dikinase AMP/ATP-binding" evidence="3">
    <location>
        <begin position="430"/>
        <end position="742"/>
    </location>
</feature>
<proteinExistence type="inferred from homology"/>
<evidence type="ECO:0000259" key="2">
    <source>
        <dbReference type="Pfam" id="PF00391"/>
    </source>
</evidence>
<reference evidence="4 5" key="1">
    <citation type="submission" date="2021-06" db="EMBL/GenBank/DDBJ databases">
        <title>Caerostris darwini draft genome.</title>
        <authorList>
            <person name="Kono N."/>
            <person name="Arakawa K."/>
        </authorList>
    </citation>
    <scope>NUCLEOTIDE SEQUENCE [LARGE SCALE GENOMIC DNA]</scope>
</reference>
<accession>A0AAV4STF2</accession>
<dbReference type="GO" id="GO:0005524">
    <property type="term" value="F:ATP binding"/>
    <property type="evidence" value="ECO:0007669"/>
    <property type="project" value="InterPro"/>
</dbReference>
<dbReference type="SUPFAM" id="SSF56059">
    <property type="entry name" value="Glutathione synthetase ATP-binding domain-like"/>
    <property type="match status" value="1"/>
</dbReference>
<keyword evidence="5" id="KW-1185">Reference proteome</keyword>
<dbReference type="Gene3D" id="3.30.1490.20">
    <property type="entry name" value="ATP-grasp fold, A domain"/>
    <property type="match status" value="1"/>
</dbReference>
<protein>
    <submittedName>
        <fullName evidence="4">Phosphoenolpyruvate synthase</fullName>
    </submittedName>
</protein>
<dbReference type="Pfam" id="PF01326">
    <property type="entry name" value="PPDK_N"/>
    <property type="match status" value="1"/>
</dbReference>
<organism evidence="4 5">
    <name type="scientific">Caerostris darwini</name>
    <dbReference type="NCBI Taxonomy" id="1538125"/>
    <lineage>
        <taxon>Eukaryota</taxon>
        <taxon>Metazoa</taxon>
        <taxon>Ecdysozoa</taxon>
        <taxon>Arthropoda</taxon>
        <taxon>Chelicerata</taxon>
        <taxon>Arachnida</taxon>
        <taxon>Araneae</taxon>
        <taxon>Araneomorphae</taxon>
        <taxon>Entelegynae</taxon>
        <taxon>Araneoidea</taxon>
        <taxon>Araneidae</taxon>
        <taxon>Caerostris</taxon>
    </lineage>
</organism>
<dbReference type="InterPro" id="IPR008279">
    <property type="entry name" value="PEP-util_enz_mobile_dom"/>
</dbReference>
<comment type="similarity">
    <text evidence="1">Belongs to the PEP-utilizing enzyme family.</text>
</comment>
<dbReference type="InterPro" id="IPR013815">
    <property type="entry name" value="ATP_grasp_subdomain_1"/>
</dbReference>
<dbReference type="InterPro" id="IPR002192">
    <property type="entry name" value="PPDK_AMP/ATP-bd"/>
</dbReference>
<dbReference type="EMBL" id="BPLQ01008267">
    <property type="protein sequence ID" value="GIY36279.1"/>
    <property type="molecule type" value="Genomic_DNA"/>
</dbReference>
<feature type="domain" description="PEP-utilising enzyme mobile" evidence="2">
    <location>
        <begin position="1233"/>
        <end position="1303"/>
    </location>
</feature>
<dbReference type="InterPro" id="IPR051549">
    <property type="entry name" value="PEP_Utilizing_Enz"/>
</dbReference>
<dbReference type="Pfam" id="PF00391">
    <property type="entry name" value="PEP-utilizers"/>
    <property type="match status" value="1"/>
</dbReference>
<evidence type="ECO:0000259" key="3">
    <source>
        <dbReference type="Pfam" id="PF01326"/>
    </source>
</evidence>
<name>A0AAV4STF2_9ARAC</name>
<evidence type="ECO:0000313" key="4">
    <source>
        <dbReference type="EMBL" id="GIY36279.1"/>
    </source>
</evidence>
<dbReference type="PANTHER" id="PTHR43615">
    <property type="entry name" value="PHOSPHOENOLPYRUVATE SYNTHASE-RELATED"/>
    <property type="match status" value="1"/>
</dbReference>
<comment type="caution">
    <text evidence="4">The sequence shown here is derived from an EMBL/GenBank/DDBJ whole genome shotgun (WGS) entry which is preliminary data.</text>
</comment>
<evidence type="ECO:0000313" key="5">
    <source>
        <dbReference type="Proteomes" id="UP001054837"/>
    </source>
</evidence>
<evidence type="ECO:0000256" key="1">
    <source>
        <dbReference type="ARBA" id="ARBA00007837"/>
    </source>
</evidence>
<dbReference type="Gene3D" id="3.50.30.10">
    <property type="entry name" value="Phosphohistidine domain"/>
    <property type="match status" value="1"/>
</dbReference>
<dbReference type="GO" id="GO:0016301">
    <property type="term" value="F:kinase activity"/>
    <property type="evidence" value="ECO:0007669"/>
    <property type="project" value="InterPro"/>
</dbReference>